<dbReference type="GO" id="GO:0016747">
    <property type="term" value="F:acyltransferase activity, transferring groups other than amino-acyl groups"/>
    <property type="evidence" value="ECO:0007669"/>
    <property type="project" value="InterPro"/>
</dbReference>
<dbReference type="AlphaFoldDB" id="A0A2N3G4A0"/>
<name>A0A2N3G4A0_9ACTN</name>
<dbReference type="PANTHER" id="PTHR42870">
    <property type="entry name" value="ACETYL-COA C-ACETYLTRANSFERASE"/>
    <property type="match status" value="1"/>
</dbReference>
<evidence type="ECO:0000259" key="1">
    <source>
        <dbReference type="Pfam" id="PF00108"/>
    </source>
</evidence>
<feature type="domain" description="Thiolase C-terminal" evidence="2">
    <location>
        <begin position="244"/>
        <end position="378"/>
    </location>
</feature>
<dbReference type="PANTHER" id="PTHR42870:SF7">
    <property type="entry name" value="ACETYL-COA C-ACETYLTRANSFERASE (ACETOACETYL-COA THIOLASE) (ACAB-3)"/>
    <property type="match status" value="1"/>
</dbReference>
<dbReference type="InterPro" id="IPR055140">
    <property type="entry name" value="Thiolase_C_2"/>
</dbReference>
<comment type="caution">
    <text evidence="3">The sequence shown here is derived from an EMBL/GenBank/DDBJ whole genome shotgun (WGS) entry which is preliminary data.</text>
</comment>
<dbReference type="Pfam" id="PF22691">
    <property type="entry name" value="Thiolase_C_1"/>
    <property type="match status" value="1"/>
</dbReference>
<dbReference type="Gene3D" id="3.40.47.10">
    <property type="match status" value="1"/>
</dbReference>
<accession>A0A2N3G4A0</accession>
<keyword evidence="3" id="KW-0808">Transferase</keyword>
<organism evidence="3 4">
    <name type="scientific">Candidatus Anoxymicrobium japonicum</name>
    <dbReference type="NCBI Taxonomy" id="2013648"/>
    <lineage>
        <taxon>Bacteria</taxon>
        <taxon>Bacillati</taxon>
        <taxon>Actinomycetota</taxon>
        <taxon>Candidatus Geothermincolia</taxon>
        <taxon>Candidatus Geothermincolales</taxon>
        <taxon>Candidatus Anoxymicrobiaceae</taxon>
        <taxon>Candidatus Anoxymicrobium</taxon>
    </lineage>
</organism>
<feature type="domain" description="Thiolase N-terminal" evidence="1">
    <location>
        <begin position="5"/>
        <end position="215"/>
    </location>
</feature>
<protein>
    <submittedName>
        <fullName evidence="3">Propanoyl-CoA acyltransferase</fullName>
    </submittedName>
</protein>
<dbReference type="SUPFAM" id="SSF53901">
    <property type="entry name" value="Thiolase-like"/>
    <property type="match status" value="1"/>
</dbReference>
<keyword evidence="3" id="KW-0012">Acyltransferase</keyword>
<dbReference type="EMBL" id="PHEX01000080">
    <property type="protein sequence ID" value="PKQ27545.1"/>
    <property type="molecule type" value="Genomic_DNA"/>
</dbReference>
<reference evidence="3 4" key="1">
    <citation type="journal article" date="2017" name="ISME J.">
        <title>Potential for microbial H2 and metal transformations associated with novel bacteria and archaea in deep terrestrial subsurface sediments.</title>
        <authorList>
            <person name="Hernsdorf A.W."/>
            <person name="Amano Y."/>
            <person name="Miyakawa K."/>
            <person name="Ise K."/>
            <person name="Suzuki Y."/>
            <person name="Anantharaman K."/>
            <person name="Probst A."/>
            <person name="Burstein D."/>
            <person name="Thomas B.C."/>
            <person name="Banfield J.F."/>
        </authorList>
    </citation>
    <scope>NUCLEOTIDE SEQUENCE [LARGE SCALE GENOMIC DNA]</scope>
    <source>
        <strain evidence="3">HGW-Actinobacteria-3</strain>
    </source>
</reference>
<gene>
    <name evidence="3" type="ORF">CVT63_07440</name>
</gene>
<dbReference type="PIRSF" id="PIRSF000429">
    <property type="entry name" value="Ac-CoA_Ac_transf"/>
    <property type="match status" value="1"/>
</dbReference>
<dbReference type="InterPro" id="IPR020616">
    <property type="entry name" value="Thiolase_N"/>
</dbReference>
<dbReference type="Proteomes" id="UP000233654">
    <property type="component" value="Unassembled WGS sequence"/>
</dbReference>
<evidence type="ECO:0000259" key="2">
    <source>
        <dbReference type="Pfam" id="PF22691"/>
    </source>
</evidence>
<sequence>MERVAVIGVGQTKYESGKREMFHELVWEVASKAVADAGISIQDVENVVSVSSDFWDGRTISSMAISDASGAYNKDITTVEGDGTFGVLYGMMRILSGSFGTTLVVAHHKGTESNINGITNTAFDPLVERKLGLDAISSAALQARRYMTVSGGSEEQFALVSVKNHGNAMRNPFAQLPMEITVQDVMNSPMLASPLKKLDCSPVTDGAAAVILAAERNAKKLTTNKKRVWLNGVGHITDAYRLGDRDLANTRALKKAAKKAYSMAGVTADDIDVAEIYDAFSYMEPLWLEGLGFCEDGRGPEMEERGAFNRDGKLPVNPSGGRLSANPVQVAGLACVIECVLQLRGEAGKRQVKGAGTALAHGINGMCGQSHCVWILGK</sequence>
<evidence type="ECO:0000313" key="3">
    <source>
        <dbReference type="EMBL" id="PKQ27545.1"/>
    </source>
</evidence>
<dbReference type="Pfam" id="PF00108">
    <property type="entry name" value="Thiolase_N"/>
    <property type="match status" value="1"/>
</dbReference>
<dbReference type="InterPro" id="IPR002155">
    <property type="entry name" value="Thiolase"/>
</dbReference>
<dbReference type="CDD" id="cd00829">
    <property type="entry name" value="SCP-x_thiolase"/>
    <property type="match status" value="1"/>
</dbReference>
<proteinExistence type="predicted"/>
<dbReference type="InterPro" id="IPR016039">
    <property type="entry name" value="Thiolase-like"/>
</dbReference>
<evidence type="ECO:0000313" key="4">
    <source>
        <dbReference type="Proteomes" id="UP000233654"/>
    </source>
</evidence>